<gene>
    <name evidence="3" type="ORF">DFL_002451</name>
</gene>
<dbReference type="Proteomes" id="UP000283090">
    <property type="component" value="Unassembled WGS sequence"/>
</dbReference>
<dbReference type="SMART" id="SM00829">
    <property type="entry name" value="PKS_ER"/>
    <property type="match status" value="1"/>
</dbReference>
<dbReference type="GO" id="GO:0016628">
    <property type="term" value="F:oxidoreductase activity, acting on the CH-CH group of donors, NAD or NADP as acceptor"/>
    <property type="evidence" value="ECO:0007669"/>
    <property type="project" value="InterPro"/>
</dbReference>
<dbReference type="Gene3D" id="3.40.50.720">
    <property type="entry name" value="NAD(P)-binding Rossmann-like Domain"/>
    <property type="match status" value="1"/>
</dbReference>
<comment type="caution">
    <text evidence="3">The sequence shown here is derived from an EMBL/GenBank/DDBJ whole genome shotgun (WGS) entry which is preliminary data.</text>
</comment>
<dbReference type="InterPro" id="IPR045010">
    <property type="entry name" value="MDR_fam"/>
</dbReference>
<dbReference type="InterPro" id="IPR020843">
    <property type="entry name" value="ER"/>
</dbReference>
<dbReference type="InterPro" id="IPR013149">
    <property type="entry name" value="ADH-like_C"/>
</dbReference>
<dbReference type="PANTHER" id="PTHR43205:SF42">
    <property type="entry name" value="ALCOHOL DEHYDROGENASE, ZINC-CONTAINING (AFU_ORTHOLOGUE AFUA_7G04530)"/>
    <property type="match status" value="1"/>
</dbReference>
<accession>A0A437AAU3</accession>
<evidence type="ECO:0000256" key="1">
    <source>
        <dbReference type="ARBA" id="ARBA00023002"/>
    </source>
</evidence>
<dbReference type="Pfam" id="PF00107">
    <property type="entry name" value="ADH_zinc_N"/>
    <property type="match status" value="1"/>
</dbReference>
<dbReference type="InterPro" id="IPR041694">
    <property type="entry name" value="ADH_N_2"/>
</dbReference>
<dbReference type="EMBL" id="SAEB01000003">
    <property type="protein sequence ID" value="RVD88261.1"/>
    <property type="molecule type" value="Genomic_DNA"/>
</dbReference>
<dbReference type="InterPro" id="IPR036291">
    <property type="entry name" value="NAD(P)-bd_dom_sf"/>
</dbReference>
<dbReference type="FunFam" id="3.40.50.720:FF:000121">
    <property type="entry name" value="Prostaglandin reductase 2"/>
    <property type="match status" value="1"/>
</dbReference>
<reference evidence="3 4" key="1">
    <citation type="submission" date="2019-01" db="EMBL/GenBank/DDBJ databases">
        <title>Intercellular communication is required for trap formation in the nematode-trapping fungus Duddingtonia flagrans.</title>
        <authorList>
            <person name="Youssar L."/>
            <person name="Wernet V."/>
            <person name="Hensel N."/>
            <person name="Hildebrandt H.-G."/>
            <person name="Fischer R."/>
        </authorList>
    </citation>
    <scope>NUCLEOTIDE SEQUENCE [LARGE SCALE GENOMIC DNA]</scope>
    <source>
        <strain evidence="3 4">CBS H-5679</strain>
    </source>
</reference>
<dbReference type="Pfam" id="PF16884">
    <property type="entry name" value="ADH_N_2"/>
    <property type="match status" value="1"/>
</dbReference>
<dbReference type="SUPFAM" id="SSF50129">
    <property type="entry name" value="GroES-like"/>
    <property type="match status" value="1"/>
</dbReference>
<dbReference type="PANTHER" id="PTHR43205">
    <property type="entry name" value="PROSTAGLANDIN REDUCTASE"/>
    <property type="match status" value="1"/>
</dbReference>
<dbReference type="SUPFAM" id="SSF51735">
    <property type="entry name" value="NAD(P)-binding Rossmann-fold domains"/>
    <property type="match status" value="1"/>
</dbReference>
<name>A0A437AAU3_ARTFL</name>
<dbReference type="RefSeq" id="XP_067493805.1">
    <property type="nucleotide sequence ID" value="XM_067631240.1"/>
</dbReference>
<dbReference type="CDD" id="cd05288">
    <property type="entry name" value="PGDH"/>
    <property type="match status" value="1"/>
</dbReference>
<evidence type="ECO:0000259" key="2">
    <source>
        <dbReference type="SMART" id="SM00829"/>
    </source>
</evidence>
<dbReference type="GeneID" id="93584762"/>
<dbReference type="AlphaFoldDB" id="A0A437AAU3"/>
<dbReference type="Gene3D" id="3.90.180.10">
    <property type="entry name" value="Medium-chain alcohol dehydrogenases, catalytic domain"/>
    <property type="match status" value="1"/>
</dbReference>
<keyword evidence="4" id="KW-1185">Reference proteome</keyword>
<protein>
    <recommendedName>
        <fullName evidence="2">Enoyl reductase (ER) domain-containing protein</fullName>
    </recommendedName>
</protein>
<feature type="domain" description="Enoyl reductase (ER)" evidence="2">
    <location>
        <begin position="18"/>
        <end position="339"/>
    </location>
</feature>
<proteinExistence type="predicted"/>
<organism evidence="3 4">
    <name type="scientific">Arthrobotrys flagrans</name>
    <name type="common">Nematode-trapping fungus</name>
    <name type="synonym">Trichothecium flagrans</name>
    <dbReference type="NCBI Taxonomy" id="97331"/>
    <lineage>
        <taxon>Eukaryota</taxon>
        <taxon>Fungi</taxon>
        <taxon>Dikarya</taxon>
        <taxon>Ascomycota</taxon>
        <taxon>Pezizomycotina</taxon>
        <taxon>Orbiliomycetes</taxon>
        <taxon>Orbiliales</taxon>
        <taxon>Orbiliaceae</taxon>
        <taxon>Arthrobotrys</taxon>
    </lineage>
</organism>
<dbReference type="InterPro" id="IPR011032">
    <property type="entry name" value="GroES-like_sf"/>
</dbReference>
<dbReference type="OrthoDB" id="809632at2759"/>
<evidence type="ECO:0000313" key="4">
    <source>
        <dbReference type="Proteomes" id="UP000283090"/>
    </source>
</evidence>
<sequence>MSSASYKQVVYAERPNPTIIPDKTFNVKTASLPTSLKPNEILVRAHYLSLDAAMRSWLTAKRSYIAPVEIGDVMRGSTIGQIHDIGSAIDSTKFKKGDWVISMSGWVEYAVLTEKLVEGLDVPPGCSPRDFMSVLGITGLTAYFGLEEIGKVKPGETVVVSGAAGATGSMAGQIAKIRGARVIGIAGGKDKCDFLTSSLGFDAAVDYKDPEWRNQLRALTPKYIDVYFDNVGGEILDACLGRAARDSRFIMCGAISQYNTATPKGPANILNVISQRITIKGFIVFDFTKKYNAARKDLAKWLTEGKLKSKEHIVTGGIEKAPAALVDLYAGGNTGKMLVEIAPMSEAIPGSSKL</sequence>
<evidence type="ECO:0000313" key="3">
    <source>
        <dbReference type="EMBL" id="RVD88261.1"/>
    </source>
</evidence>
<keyword evidence="1" id="KW-0560">Oxidoreductase</keyword>
<dbReference type="VEuPathDB" id="FungiDB:DFL_002451"/>